<dbReference type="AlphaFoldDB" id="A0A7M7MXX3"/>
<protein>
    <submittedName>
        <fullName evidence="2">Uncharacterized protein</fullName>
    </submittedName>
</protein>
<dbReference type="PANTHER" id="PTHR31025">
    <property type="entry name" value="SI:CH211-196P9.1-RELATED"/>
    <property type="match status" value="1"/>
</dbReference>
<dbReference type="InParanoid" id="A0A7M7MXX3"/>
<reference evidence="2" key="2">
    <citation type="submission" date="2021-01" db="UniProtKB">
        <authorList>
            <consortium name="EnsemblMetazoa"/>
        </authorList>
    </citation>
    <scope>IDENTIFICATION</scope>
</reference>
<dbReference type="PANTHER" id="PTHR31025:SF9">
    <property type="entry name" value="SI:DKEY-286J15.1"/>
    <property type="match status" value="1"/>
</dbReference>
<dbReference type="OrthoDB" id="10066002at2759"/>
<evidence type="ECO:0000313" key="2">
    <source>
        <dbReference type="EnsemblMetazoa" id="XP_030827802"/>
    </source>
</evidence>
<dbReference type="Proteomes" id="UP000007110">
    <property type="component" value="Unassembled WGS sequence"/>
</dbReference>
<accession>A0A7M7MXX3</accession>
<sequence length="546" mass="62242">MLEPEGLKMELDNCCGDSSSEDEFIDPLTKIVQRWGCPSVLKILEENEVDVETLPLLSESIITSFIPKIGPRLKFLAGWRAEYHAANQQSMEQASTSTRSPSVFSLDDCSDLSCVTGSEWSPRQSPSQPSLDTLLYDSPESKSPDQHPPLKRVKKVHFNIACILRETTMGRAALRNINATNLCSKRDRHTVVDMLTQYLIREYGTKPSSFVKASMAHAIVTSFPFLKDPESPLGYEAWYCVGAKGRPATGYLEEHLRYVRKKEKSLRVPVAEDEAESQKQGDTDLESVNDDNITTMEEWLRNNKEPEDMVKDYMKQTATKRHDWIKRSDCCVKNILTTYPRLLDAGMIEGDFAELFPEKANALYQKWPTFCNKVVDFTEKTGNWRSARAEFENIHDPGKLSLEEKSNLGFYMLPVLFRGRKDSKRGTYTTAETLSSFIDVQPEVLDIQTYVDNIDEAVRSQQFVVVRGNILTPIQAYVVVERRILPAATLLKAVDLCFKALYVMDIEYQPQSCSVWKFLQIVVFQFTDGEHLTPKLREVRAFMNMP</sequence>
<proteinExistence type="predicted"/>
<evidence type="ECO:0000313" key="3">
    <source>
        <dbReference type="Proteomes" id="UP000007110"/>
    </source>
</evidence>
<evidence type="ECO:0000256" key="1">
    <source>
        <dbReference type="SAM" id="MobiDB-lite"/>
    </source>
</evidence>
<name>A0A7M7MXX3_STRPU</name>
<dbReference type="Gene3D" id="1.10.150.50">
    <property type="entry name" value="Transcription Factor, Ets-1"/>
    <property type="match status" value="1"/>
</dbReference>
<dbReference type="InterPro" id="IPR013761">
    <property type="entry name" value="SAM/pointed_sf"/>
</dbReference>
<dbReference type="GeneID" id="115919126"/>
<dbReference type="EnsemblMetazoa" id="XM_030971942">
    <property type="protein sequence ID" value="XP_030827802"/>
    <property type="gene ID" value="LOC115919126"/>
</dbReference>
<reference evidence="3" key="1">
    <citation type="submission" date="2015-02" db="EMBL/GenBank/DDBJ databases">
        <title>Genome sequencing for Strongylocentrotus purpuratus.</title>
        <authorList>
            <person name="Murali S."/>
            <person name="Liu Y."/>
            <person name="Vee V."/>
            <person name="English A."/>
            <person name="Wang M."/>
            <person name="Skinner E."/>
            <person name="Han Y."/>
            <person name="Muzny D.M."/>
            <person name="Worley K.C."/>
            <person name="Gibbs R.A."/>
        </authorList>
    </citation>
    <scope>NUCLEOTIDE SEQUENCE</scope>
</reference>
<keyword evidence="3" id="KW-1185">Reference proteome</keyword>
<feature type="compositionally biased region" description="Polar residues" evidence="1">
    <location>
        <begin position="117"/>
        <end position="131"/>
    </location>
</feature>
<feature type="region of interest" description="Disordered" evidence="1">
    <location>
        <begin position="269"/>
        <end position="288"/>
    </location>
</feature>
<organism evidence="2 3">
    <name type="scientific">Strongylocentrotus purpuratus</name>
    <name type="common">Purple sea urchin</name>
    <dbReference type="NCBI Taxonomy" id="7668"/>
    <lineage>
        <taxon>Eukaryota</taxon>
        <taxon>Metazoa</taxon>
        <taxon>Echinodermata</taxon>
        <taxon>Eleutherozoa</taxon>
        <taxon>Echinozoa</taxon>
        <taxon>Echinoidea</taxon>
        <taxon>Euechinoidea</taxon>
        <taxon>Echinacea</taxon>
        <taxon>Camarodonta</taxon>
        <taxon>Echinidea</taxon>
        <taxon>Strongylocentrotidae</taxon>
        <taxon>Strongylocentrotus</taxon>
    </lineage>
</organism>
<dbReference type="KEGG" id="spu:115919126"/>
<dbReference type="RefSeq" id="XP_030827802.1">
    <property type="nucleotide sequence ID" value="XM_030971942.1"/>
</dbReference>
<feature type="region of interest" description="Disordered" evidence="1">
    <location>
        <begin position="117"/>
        <end position="150"/>
    </location>
</feature>